<dbReference type="Proteomes" id="UP000618591">
    <property type="component" value="Unassembled WGS sequence"/>
</dbReference>
<dbReference type="Pfam" id="PF00578">
    <property type="entry name" value="AhpC-TSA"/>
    <property type="match status" value="1"/>
</dbReference>
<accession>A0ABQ1GTS8</accession>
<keyword evidence="15" id="KW-1185">Reference proteome</keyword>
<proteinExistence type="inferred from homology"/>
<evidence type="ECO:0000259" key="13">
    <source>
        <dbReference type="PROSITE" id="PS51352"/>
    </source>
</evidence>
<evidence type="ECO:0000256" key="5">
    <source>
        <dbReference type="ARBA" id="ARBA00023002"/>
    </source>
</evidence>
<protein>
    <recommendedName>
        <fullName evidence="2">thioredoxin-dependent peroxiredoxin</fullName>
        <ecNumber evidence="2">1.11.1.24</ecNumber>
    </recommendedName>
    <alternativeName>
        <fullName evidence="8">Thioredoxin peroxidase</fullName>
    </alternativeName>
    <alternativeName>
        <fullName evidence="10">Thioredoxin-dependent peroxiredoxin Bcp</fullName>
    </alternativeName>
</protein>
<keyword evidence="5" id="KW-0560">Oxidoreductase</keyword>
<keyword evidence="6" id="KW-1015">Disulfide bond</keyword>
<gene>
    <name evidence="14" type="ORF">GCM10011395_20680</name>
</gene>
<evidence type="ECO:0000256" key="8">
    <source>
        <dbReference type="ARBA" id="ARBA00032824"/>
    </source>
</evidence>
<comment type="function">
    <text evidence="1">Thiol-specific peroxidase that catalyzes the reduction of hydrogen peroxide and organic hydroperoxides to water and alcohols, respectively. Plays a role in cell protection against oxidative stress by detoxifying peroxides and as sensor of hydrogen peroxide-mediated signaling events.</text>
</comment>
<dbReference type="PANTHER" id="PTHR42801:SF7">
    <property type="entry name" value="SLL1159 PROTEIN"/>
    <property type="match status" value="1"/>
</dbReference>
<keyword evidence="7" id="KW-0676">Redox-active center</keyword>
<dbReference type="EMBL" id="BMDW01000011">
    <property type="protein sequence ID" value="GGA50221.1"/>
    <property type="molecule type" value="Genomic_DNA"/>
</dbReference>
<dbReference type="Gene3D" id="3.40.30.10">
    <property type="entry name" value="Glutaredoxin"/>
    <property type="match status" value="1"/>
</dbReference>
<organism evidence="14 15">
    <name type="scientific">Sphingomonas psychrolutea</name>
    <dbReference type="NCBI Taxonomy" id="1259676"/>
    <lineage>
        <taxon>Bacteria</taxon>
        <taxon>Pseudomonadati</taxon>
        <taxon>Pseudomonadota</taxon>
        <taxon>Alphaproteobacteria</taxon>
        <taxon>Sphingomonadales</taxon>
        <taxon>Sphingomonadaceae</taxon>
        <taxon>Sphingomonas</taxon>
    </lineage>
</organism>
<dbReference type="InterPro" id="IPR036249">
    <property type="entry name" value="Thioredoxin-like_sf"/>
</dbReference>
<comment type="similarity">
    <text evidence="9">Belongs to the peroxiredoxin family. BCP/PrxQ subfamily.</text>
</comment>
<keyword evidence="12" id="KW-0732">Signal</keyword>
<reference evidence="15" key="1">
    <citation type="journal article" date="2019" name="Int. J. Syst. Evol. Microbiol.">
        <title>The Global Catalogue of Microorganisms (GCM) 10K type strain sequencing project: providing services to taxonomists for standard genome sequencing and annotation.</title>
        <authorList>
            <consortium name="The Broad Institute Genomics Platform"/>
            <consortium name="The Broad Institute Genome Sequencing Center for Infectious Disease"/>
            <person name="Wu L."/>
            <person name="Ma J."/>
        </authorList>
    </citation>
    <scope>NUCLEOTIDE SEQUENCE [LARGE SCALE GENOMIC DNA]</scope>
    <source>
        <strain evidence="15">CGMCC 1.10106</strain>
    </source>
</reference>
<feature type="signal peptide" evidence="12">
    <location>
        <begin position="1"/>
        <end position="21"/>
    </location>
</feature>
<evidence type="ECO:0000256" key="2">
    <source>
        <dbReference type="ARBA" id="ARBA00013017"/>
    </source>
</evidence>
<dbReference type="RefSeq" id="WP_188447143.1">
    <property type="nucleotide sequence ID" value="NZ_BMDW01000011.1"/>
</dbReference>
<name>A0ABQ1GTS8_9SPHN</name>
<dbReference type="InterPro" id="IPR013766">
    <property type="entry name" value="Thioredoxin_domain"/>
</dbReference>
<dbReference type="InterPro" id="IPR000866">
    <property type="entry name" value="AhpC/TSA"/>
</dbReference>
<evidence type="ECO:0000256" key="4">
    <source>
        <dbReference type="ARBA" id="ARBA00022862"/>
    </source>
</evidence>
<comment type="caution">
    <text evidence="14">The sequence shown here is derived from an EMBL/GenBank/DDBJ whole genome shotgun (WGS) entry which is preliminary data.</text>
</comment>
<evidence type="ECO:0000256" key="9">
    <source>
        <dbReference type="ARBA" id="ARBA00038489"/>
    </source>
</evidence>
<keyword evidence="3" id="KW-0575">Peroxidase</keyword>
<dbReference type="EC" id="1.11.1.24" evidence="2"/>
<dbReference type="PANTHER" id="PTHR42801">
    <property type="entry name" value="THIOREDOXIN-DEPENDENT PEROXIDE REDUCTASE"/>
    <property type="match status" value="1"/>
</dbReference>
<keyword evidence="4" id="KW-0049">Antioxidant</keyword>
<comment type="catalytic activity">
    <reaction evidence="11">
        <text>a hydroperoxide + [thioredoxin]-dithiol = an alcohol + [thioredoxin]-disulfide + H2O</text>
        <dbReference type="Rhea" id="RHEA:62620"/>
        <dbReference type="Rhea" id="RHEA-COMP:10698"/>
        <dbReference type="Rhea" id="RHEA-COMP:10700"/>
        <dbReference type="ChEBI" id="CHEBI:15377"/>
        <dbReference type="ChEBI" id="CHEBI:29950"/>
        <dbReference type="ChEBI" id="CHEBI:30879"/>
        <dbReference type="ChEBI" id="CHEBI:35924"/>
        <dbReference type="ChEBI" id="CHEBI:50058"/>
        <dbReference type="EC" id="1.11.1.24"/>
    </reaction>
</comment>
<evidence type="ECO:0000313" key="15">
    <source>
        <dbReference type="Proteomes" id="UP000618591"/>
    </source>
</evidence>
<evidence type="ECO:0000256" key="10">
    <source>
        <dbReference type="ARBA" id="ARBA00042639"/>
    </source>
</evidence>
<evidence type="ECO:0000313" key="14">
    <source>
        <dbReference type="EMBL" id="GGA50221.1"/>
    </source>
</evidence>
<feature type="chain" id="PRO_5046576119" description="thioredoxin-dependent peroxiredoxin" evidence="12">
    <location>
        <begin position="22"/>
        <end position="197"/>
    </location>
</feature>
<sequence>MTSLRLRATLAAALALGSAGAATIGAAQSAPAPAPAAIGPAVGARIPTGAALIESNGTKTTLSAVAHGKPVMVILFRSAKWCPYCQGQLKSRGPVAAAAKAKGVGFIAVSYDSPADLAAFAAKQSLTFPLYSDTGSKMIDALKLRDPRYPADSFAYGVPYPTTLLIDARGTVKGKTIETDYKIRPTNADLIALLAKV</sequence>
<evidence type="ECO:0000256" key="11">
    <source>
        <dbReference type="ARBA" id="ARBA00049091"/>
    </source>
</evidence>
<dbReference type="InterPro" id="IPR050924">
    <property type="entry name" value="Peroxiredoxin_BCP/PrxQ"/>
</dbReference>
<feature type="domain" description="Thioredoxin" evidence="13">
    <location>
        <begin position="28"/>
        <end position="197"/>
    </location>
</feature>
<evidence type="ECO:0000256" key="7">
    <source>
        <dbReference type="ARBA" id="ARBA00023284"/>
    </source>
</evidence>
<evidence type="ECO:0000256" key="1">
    <source>
        <dbReference type="ARBA" id="ARBA00003330"/>
    </source>
</evidence>
<evidence type="ECO:0000256" key="12">
    <source>
        <dbReference type="SAM" id="SignalP"/>
    </source>
</evidence>
<evidence type="ECO:0000256" key="3">
    <source>
        <dbReference type="ARBA" id="ARBA00022559"/>
    </source>
</evidence>
<evidence type="ECO:0000256" key="6">
    <source>
        <dbReference type="ARBA" id="ARBA00023157"/>
    </source>
</evidence>
<dbReference type="PROSITE" id="PS51352">
    <property type="entry name" value="THIOREDOXIN_2"/>
    <property type="match status" value="1"/>
</dbReference>
<dbReference type="SUPFAM" id="SSF52833">
    <property type="entry name" value="Thioredoxin-like"/>
    <property type="match status" value="1"/>
</dbReference>